<gene>
    <name evidence="1" type="ORF">SDC9_160900</name>
</gene>
<protein>
    <submittedName>
        <fullName evidence="1">Uncharacterized protein</fullName>
    </submittedName>
</protein>
<dbReference type="EMBL" id="VSSQ01060085">
    <property type="protein sequence ID" value="MPN13578.1"/>
    <property type="molecule type" value="Genomic_DNA"/>
</dbReference>
<organism evidence="1">
    <name type="scientific">bioreactor metagenome</name>
    <dbReference type="NCBI Taxonomy" id="1076179"/>
    <lineage>
        <taxon>unclassified sequences</taxon>
        <taxon>metagenomes</taxon>
        <taxon>ecological metagenomes</taxon>
    </lineage>
</organism>
<comment type="caution">
    <text evidence="1">The sequence shown here is derived from an EMBL/GenBank/DDBJ whole genome shotgun (WGS) entry which is preliminary data.</text>
</comment>
<proteinExistence type="predicted"/>
<name>A0A645FGQ4_9ZZZZ</name>
<accession>A0A645FGQ4</accession>
<dbReference type="AlphaFoldDB" id="A0A645FGQ4"/>
<reference evidence="1" key="1">
    <citation type="submission" date="2019-08" db="EMBL/GenBank/DDBJ databases">
        <authorList>
            <person name="Kucharzyk K."/>
            <person name="Murdoch R.W."/>
            <person name="Higgins S."/>
            <person name="Loffler F."/>
        </authorList>
    </citation>
    <scope>NUCLEOTIDE SEQUENCE</scope>
</reference>
<sequence>MNQLVTIRTFNGSSDLEMVRTYLESFEIECFTKDEIISRADVSNINGGAKLLIREEQLEEAITHLLEGGYLKKEDFEPTPEFKFVDKILSKFRK</sequence>
<evidence type="ECO:0000313" key="1">
    <source>
        <dbReference type="EMBL" id="MPN13578.1"/>
    </source>
</evidence>